<reference evidence="1" key="1">
    <citation type="submission" date="2018-05" db="EMBL/GenBank/DDBJ databases">
        <title>Draft genome of Mucuna pruriens seed.</title>
        <authorList>
            <person name="Nnadi N.E."/>
            <person name="Vos R."/>
            <person name="Hasami M.H."/>
            <person name="Devisetty U.K."/>
            <person name="Aguiy J.C."/>
        </authorList>
    </citation>
    <scope>NUCLEOTIDE SEQUENCE [LARGE SCALE GENOMIC DNA]</scope>
    <source>
        <strain evidence="1">JCA_2017</strain>
    </source>
</reference>
<dbReference type="AlphaFoldDB" id="A0A371EA73"/>
<name>A0A371EA73_MUCPR</name>
<comment type="caution">
    <text evidence="1">The sequence shown here is derived from an EMBL/GenBank/DDBJ whole genome shotgun (WGS) entry which is preliminary data.</text>
</comment>
<protein>
    <submittedName>
        <fullName evidence="1">Uncharacterized protein</fullName>
    </submittedName>
</protein>
<dbReference type="Proteomes" id="UP000257109">
    <property type="component" value="Unassembled WGS sequence"/>
</dbReference>
<proteinExistence type="predicted"/>
<dbReference type="EMBL" id="QJKJ01015204">
    <property type="protein sequence ID" value="RDX62904.1"/>
    <property type="molecule type" value="Genomic_DNA"/>
</dbReference>
<gene>
    <name evidence="1" type="ORF">CR513_58725</name>
</gene>
<evidence type="ECO:0000313" key="1">
    <source>
        <dbReference type="EMBL" id="RDX62904.1"/>
    </source>
</evidence>
<keyword evidence="2" id="KW-1185">Reference proteome</keyword>
<organism evidence="1 2">
    <name type="scientific">Mucuna pruriens</name>
    <name type="common">Velvet bean</name>
    <name type="synonym">Dolichos pruriens</name>
    <dbReference type="NCBI Taxonomy" id="157652"/>
    <lineage>
        <taxon>Eukaryota</taxon>
        <taxon>Viridiplantae</taxon>
        <taxon>Streptophyta</taxon>
        <taxon>Embryophyta</taxon>
        <taxon>Tracheophyta</taxon>
        <taxon>Spermatophyta</taxon>
        <taxon>Magnoliopsida</taxon>
        <taxon>eudicotyledons</taxon>
        <taxon>Gunneridae</taxon>
        <taxon>Pentapetalae</taxon>
        <taxon>rosids</taxon>
        <taxon>fabids</taxon>
        <taxon>Fabales</taxon>
        <taxon>Fabaceae</taxon>
        <taxon>Papilionoideae</taxon>
        <taxon>50 kb inversion clade</taxon>
        <taxon>NPAAA clade</taxon>
        <taxon>indigoferoid/millettioid clade</taxon>
        <taxon>Phaseoleae</taxon>
        <taxon>Mucuna</taxon>
    </lineage>
</organism>
<accession>A0A371EA73</accession>
<feature type="non-terminal residue" evidence="1">
    <location>
        <position position="1"/>
    </location>
</feature>
<sequence>MESMLPIMEDVTKIPRLSWNEDQKTRYLLNSKTRNFLMDIIGKGLQDKYWRPLITTLKESKNLKKLHIEEFLSTLKGKYVALKAQEAFKAEEYCDEAFKEKGYDKDEISFLSRKIQSMLKKRMI</sequence>
<evidence type="ECO:0000313" key="2">
    <source>
        <dbReference type="Proteomes" id="UP000257109"/>
    </source>
</evidence>